<dbReference type="PANTHER" id="PTHR41373:SF1">
    <property type="entry name" value="PHOSPHATIDYLGLYCEROL LYSYLTRANSFERASE C-TERMINAL DOMAIN-CONTAINING PROTEIN"/>
    <property type="match status" value="1"/>
</dbReference>
<dbReference type="PATRIC" id="fig|742817.3.peg.1983"/>
<protein>
    <recommendedName>
        <fullName evidence="1">Phosphatidylglycerol lysyltransferase C-terminal domain-containing protein</fullName>
    </recommendedName>
</protein>
<evidence type="ECO:0000259" key="1">
    <source>
        <dbReference type="Pfam" id="PF09924"/>
    </source>
</evidence>
<dbReference type="Gene3D" id="3.40.630.30">
    <property type="match status" value="1"/>
</dbReference>
<dbReference type="SUPFAM" id="SSF55729">
    <property type="entry name" value="Acyl-CoA N-acyltransferases (Nat)"/>
    <property type="match status" value="2"/>
</dbReference>
<dbReference type="STRING" id="742817.HMPREF9449_01864"/>
<comment type="caution">
    <text evidence="2">The sequence shown here is derived from an EMBL/GenBank/DDBJ whole genome shotgun (WGS) entry which is preliminary data.</text>
</comment>
<dbReference type="AlphaFoldDB" id="H1DHX8"/>
<evidence type="ECO:0000313" key="3">
    <source>
        <dbReference type="Proteomes" id="UP000004892"/>
    </source>
</evidence>
<dbReference type="InterPro" id="IPR016181">
    <property type="entry name" value="Acyl_CoA_acyltransferase"/>
</dbReference>
<keyword evidence="3" id="KW-1185">Reference proteome</keyword>
<dbReference type="PIRSF" id="PIRSF018688">
    <property type="entry name" value="UCP018688"/>
    <property type="match status" value="1"/>
</dbReference>
<dbReference type="Proteomes" id="UP000004892">
    <property type="component" value="Unassembled WGS sequence"/>
</dbReference>
<dbReference type="GeneID" id="98069423"/>
<dbReference type="eggNOG" id="COG4866">
    <property type="taxonomic scope" value="Bacteria"/>
</dbReference>
<dbReference type="InterPro" id="IPR024320">
    <property type="entry name" value="LPG_synthase_C"/>
</dbReference>
<sequence length="296" mass="34611">MIEFKPITLADKSLITSYTLAYAPQDCDFAFSNLCAWHFSNQSSYTVIDNSLVVRFHTEDNRLIYLMPIGKGNLVHIVEQLDKEAQKEGHPLRLQGIYPETQEKLEKIFPTLFEYTSYRDFADYVYLRKDLVELKGKNYQPKRNHVNKFTKEYSYRYTPLTPEMLPQCLEFESRWSIEHDYVEQNGLKDERRALTYAIHHYEELNLTGGAIWVNEEMVAFTFGAPINQNTFDINVEKANIHIDGAYSIINREFASHLPEQYTYINREEDLGVPGLRQSKLSYHPAILLEKCIATKK</sequence>
<reference evidence="2 3" key="1">
    <citation type="submission" date="2012-01" db="EMBL/GenBank/DDBJ databases">
        <title>The Genome Sequence of Odoribacter laneus YIT 12061.</title>
        <authorList>
            <consortium name="The Broad Institute Genome Sequencing Platform"/>
            <person name="Earl A."/>
            <person name="Ward D."/>
            <person name="Feldgarden M."/>
            <person name="Gevers D."/>
            <person name="Morotomi M."/>
            <person name="Young S.K."/>
            <person name="Zeng Q."/>
            <person name="Gargeya S."/>
            <person name="Fitzgerald M."/>
            <person name="Haas B."/>
            <person name="Abouelleil A."/>
            <person name="Alvarado L."/>
            <person name="Arachchi H.M."/>
            <person name="Berlin A."/>
            <person name="Chapman S.B."/>
            <person name="Gearin G."/>
            <person name="Goldberg J."/>
            <person name="Griggs A."/>
            <person name="Gujja S."/>
            <person name="Hansen M."/>
            <person name="Heiman D."/>
            <person name="Howarth C."/>
            <person name="Larimer J."/>
            <person name="Lui A."/>
            <person name="MacDonald P.J.P."/>
            <person name="McCowen C."/>
            <person name="Montmayeur A."/>
            <person name="Murphy C."/>
            <person name="Neiman D."/>
            <person name="Pearson M."/>
            <person name="Priest M."/>
            <person name="Roberts A."/>
            <person name="Saif S."/>
            <person name="Shea T."/>
            <person name="Sisk P."/>
            <person name="Stolte C."/>
            <person name="Sykes S."/>
            <person name="Wortman J."/>
            <person name="Nusbaum C."/>
            <person name="Birren B."/>
        </authorList>
    </citation>
    <scope>NUCLEOTIDE SEQUENCE [LARGE SCALE GENOMIC DNA]</scope>
    <source>
        <strain evidence="2 3">YIT 12061</strain>
    </source>
</reference>
<dbReference type="Pfam" id="PF09924">
    <property type="entry name" value="LPG_synthase_C"/>
    <property type="match status" value="1"/>
</dbReference>
<gene>
    <name evidence="2" type="ORF">HMPREF9449_01864</name>
</gene>
<dbReference type="RefSeq" id="WP_009137011.1">
    <property type="nucleotide sequence ID" value="NZ_JH594596.1"/>
</dbReference>
<dbReference type="PANTHER" id="PTHR41373">
    <property type="entry name" value="DUF2156 DOMAIN-CONTAINING PROTEIN"/>
    <property type="match status" value="1"/>
</dbReference>
<dbReference type="InterPro" id="IPR016732">
    <property type="entry name" value="UCP018688"/>
</dbReference>
<dbReference type="HOGENOM" id="CLU_058411_0_0_10"/>
<dbReference type="EMBL" id="ADMC01000024">
    <property type="protein sequence ID" value="EHP46849.1"/>
    <property type="molecule type" value="Genomic_DNA"/>
</dbReference>
<proteinExistence type="predicted"/>
<feature type="domain" description="Phosphatidylglycerol lysyltransferase C-terminal" evidence="1">
    <location>
        <begin position="23"/>
        <end position="290"/>
    </location>
</feature>
<accession>H1DHX8</accession>
<evidence type="ECO:0000313" key="2">
    <source>
        <dbReference type="EMBL" id="EHP46849.1"/>
    </source>
</evidence>
<organism evidence="2 3">
    <name type="scientific">Odoribacter laneus YIT 12061</name>
    <dbReference type="NCBI Taxonomy" id="742817"/>
    <lineage>
        <taxon>Bacteria</taxon>
        <taxon>Pseudomonadati</taxon>
        <taxon>Bacteroidota</taxon>
        <taxon>Bacteroidia</taxon>
        <taxon>Bacteroidales</taxon>
        <taxon>Odoribacteraceae</taxon>
        <taxon>Odoribacter</taxon>
    </lineage>
</organism>
<name>H1DHX8_9BACT</name>